<dbReference type="RefSeq" id="WP_166227097.1">
    <property type="nucleotide sequence ID" value="NZ_CP049989.1"/>
</dbReference>
<accession>A0A6G8IHI4</accession>
<evidence type="ECO:0000259" key="1">
    <source>
        <dbReference type="Pfam" id="PF12697"/>
    </source>
</evidence>
<organism evidence="2 3">
    <name type="scientific">Hydrogenophaga crocea</name>
    <dbReference type="NCBI Taxonomy" id="2716225"/>
    <lineage>
        <taxon>Bacteria</taxon>
        <taxon>Pseudomonadati</taxon>
        <taxon>Pseudomonadota</taxon>
        <taxon>Betaproteobacteria</taxon>
        <taxon>Burkholderiales</taxon>
        <taxon>Comamonadaceae</taxon>
        <taxon>Hydrogenophaga</taxon>
    </lineage>
</organism>
<dbReference type="GO" id="GO:0016787">
    <property type="term" value="F:hydrolase activity"/>
    <property type="evidence" value="ECO:0007669"/>
    <property type="project" value="UniProtKB-KW"/>
</dbReference>
<dbReference type="Pfam" id="PF12697">
    <property type="entry name" value="Abhydrolase_6"/>
    <property type="match status" value="1"/>
</dbReference>
<sequence length="515" mass="56055">MKLSENFFFDVTIAGKLLAESSALWFPNADASGNFLLLARTRSLEGPAKDACTAHSLTAYTAQGHVSGFSVRYGDGKWVRYQIDASGYRVLWSSFGEPVSTSGPAICTILEHNNIAALVLLMRMASSQLAPGERKACAVLLPELNRTTELQLVRQADEVLCETLGLRYAPPLHGRAESLQFVESRALLRQRQKPDEAELVEEGLALAELQRQLGSDVYRSSSPTSIRFSDCLAAAGADTPPLAALFTPAVGTSRGLFVLIGGSGEYDSRGYTRLGENLGYRHWITHMALHGLDVLSVGRTNDAAMDFEVYRTALLRLISLHRPIQTRALVLAGHSLGGLVVADIAPDMHGLAAVVIAACPARGLRKTILRQSFAQSLSPCRSAQPRDRTVLRQQAQAFDRLIHGEASSPAAELRRGDRALITHFAECQAPLLLERWPANTPLLIMHADGDEKVNISDAHRWHTAAVKKGLRAESYLLQGKDHVFGLMAPEADPAEVLNSVTDFLRGPLSTWRAPS</sequence>
<dbReference type="Gene3D" id="3.40.50.1820">
    <property type="entry name" value="alpha/beta hydrolase"/>
    <property type="match status" value="1"/>
</dbReference>
<dbReference type="InterPro" id="IPR000073">
    <property type="entry name" value="AB_hydrolase_1"/>
</dbReference>
<dbReference type="EMBL" id="CP049989">
    <property type="protein sequence ID" value="QIM52495.1"/>
    <property type="molecule type" value="Genomic_DNA"/>
</dbReference>
<evidence type="ECO:0000313" key="2">
    <source>
        <dbReference type="EMBL" id="QIM52495.1"/>
    </source>
</evidence>
<dbReference type="SUPFAM" id="SSF53474">
    <property type="entry name" value="alpha/beta-Hydrolases"/>
    <property type="match status" value="1"/>
</dbReference>
<gene>
    <name evidence="2" type="ORF">G9Q37_10230</name>
</gene>
<keyword evidence="3" id="KW-1185">Reference proteome</keyword>
<protein>
    <submittedName>
        <fullName evidence="2">Alpha/beta fold hydrolase</fullName>
    </submittedName>
</protein>
<name>A0A6G8IHI4_9BURK</name>
<dbReference type="KEGG" id="hcz:G9Q37_10230"/>
<dbReference type="AlphaFoldDB" id="A0A6G8IHI4"/>
<evidence type="ECO:0000313" key="3">
    <source>
        <dbReference type="Proteomes" id="UP000503162"/>
    </source>
</evidence>
<proteinExistence type="predicted"/>
<reference evidence="2 3" key="1">
    <citation type="submission" date="2020-03" db="EMBL/GenBank/DDBJ databases">
        <title>Hydrogenophaga sp. nov. isolated from cyanobacterial mat.</title>
        <authorList>
            <person name="Thorat V."/>
            <person name="Kirdat K."/>
            <person name="Tiwarekar B."/>
            <person name="Costa E.D."/>
            <person name="Yadav A."/>
        </authorList>
    </citation>
    <scope>NUCLEOTIDE SEQUENCE [LARGE SCALE GENOMIC DNA]</scope>
    <source>
        <strain evidence="2 3">BA0156</strain>
    </source>
</reference>
<keyword evidence="2" id="KW-0378">Hydrolase</keyword>
<dbReference type="InterPro" id="IPR029058">
    <property type="entry name" value="AB_hydrolase_fold"/>
</dbReference>
<dbReference type="Proteomes" id="UP000503162">
    <property type="component" value="Chromosome"/>
</dbReference>
<feature type="domain" description="AB hydrolase-1" evidence="1">
    <location>
        <begin position="258"/>
        <end position="489"/>
    </location>
</feature>